<gene>
    <name evidence="1" type="ORF">O6H91_15G030600</name>
</gene>
<evidence type="ECO:0000313" key="2">
    <source>
        <dbReference type="Proteomes" id="UP001162992"/>
    </source>
</evidence>
<proteinExistence type="predicted"/>
<reference evidence="2" key="1">
    <citation type="journal article" date="2024" name="Proc. Natl. Acad. Sci. U.S.A.">
        <title>Extraordinary preservation of gene collinearity over three hundred million years revealed in homosporous lycophytes.</title>
        <authorList>
            <person name="Li C."/>
            <person name="Wickell D."/>
            <person name="Kuo L.Y."/>
            <person name="Chen X."/>
            <person name="Nie B."/>
            <person name="Liao X."/>
            <person name="Peng D."/>
            <person name="Ji J."/>
            <person name="Jenkins J."/>
            <person name="Williams M."/>
            <person name="Shu S."/>
            <person name="Plott C."/>
            <person name="Barry K."/>
            <person name="Rajasekar S."/>
            <person name="Grimwood J."/>
            <person name="Han X."/>
            <person name="Sun S."/>
            <person name="Hou Z."/>
            <person name="He W."/>
            <person name="Dai G."/>
            <person name="Sun C."/>
            <person name="Schmutz J."/>
            <person name="Leebens-Mack J.H."/>
            <person name="Li F.W."/>
            <person name="Wang L."/>
        </authorList>
    </citation>
    <scope>NUCLEOTIDE SEQUENCE [LARGE SCALE GENOMIC DNA]</scope>
    <source>
        <strain evidence="2">cv. PW_Plant_1</strain>
    </source>
</reference>
<organism evidence="1 2">
    <name type="scientific">Diphasiastrum complanatum</name>
    <name type="common">Issler's clubmoss</name>
    <name type="synonym">Lycopodium complanatum</name>
    <dbReference type="NCBI Taxonomy" id="34168"/>
    <lineage>
        <taxon>Eukaryota</taxon>
        <taxon>Viridiplantae</taxon>
        <taxon>Streptophyta</taxon>
        <taxon>Embryophyta</taxon>
        <taxon>Tracheophyta</taxon>
        <taxon>Lycopodiopsida</taxon>
        <taxon>Lycopodiales</taxon>
        <taxon>Lycopodiaceae</taxon>
        <taxon>Lycopodioideae</taxon>
        <taxon>Diphasiastrum</taxon>
    </lineage>
</organism>
<protein>
    <submittedName>
        <fullName evidence="1">Uncharacterized protein</fullName>
    </submittedName>
</protein>
<evidence type="ECO:0000313" key="1">
    <source>
        <dbReference type="EMBL" id="KAJ7529017.1"/>
    </source>
</evidence>
<accession>A0ACC2BGT7</accession>
<sequence length="249" mass="27169">MASSDAACCVPAPPSDHASSATGAAGKEERWRDLGVYVVNSTNTSAAAVILISDVFGWDTPLLRKLADKVSAAGYLVVVPDVLHDDPFKPAETGSPFAAFPAWLQKHEPLKAVPEIKQIIEILKGKSITSIGVAGFCWGAKVAVLLARQKDIKAAVLLHPSRVVTDDFKEIIAPIAILAAEIDQGTPPSLVKEFRAVLTKRPEIDSFVKIYPEVAHGWTIRYDRSDKKAVQQADEAHQDMLSWFWKYLK</sequence>
<comment type="caution">
    <text evidence="1">The sequence shown here is derived from an EMBL/GenBank/DDBJ whole genome shotgun (WGS) entry which is preliminary data.</text>
</comment>
<name>A0ACC2BGT7_DIPCM</name>
<dbReference type="EMBL" id="CM055106">
    <property type="protein sequence ID" value="KAJ7529017.1"/>
    <property type="molecule type" value="Genomic_DNA"/>
</dbReference>
<keyword evidence="2" id="KW-1185">Reference proteome</keyword>
<dbReference type="Proteomes" id="UP001162992">
    <property type="component" value="Chromosome 15"/>
</dbReference>